<name>A0A6J5SLY5_9CAUD</name>
<dbReference type="EMBL" id="LR796978">
    <property type="protein sequence ID" value="CAB4179229.1"/>
    <property type="molecule type" value="Genomic_DNA"/>
</dbReference>
<dbReference type="EMBL" id="LR797052">
    <property type="protein sequence ID" value="CAB4184234.1"/>
    <property type="molecule type" value="Genomic_DNA"/>
</dbReference>
<accession>A0A6J5SLY5</accession>
<reference evidence="4" key="1">
    <citation type="submission" date="2020-05" db="EMBL/GenBank/DDBJ databases">
        <authorList>
            <person name="Chiriac C."/>
            <person name="Salcher M."/>
            <person name="Ghai R."/>
            <person name="Kavagutti S V."/>
        </authorList>
    </citation>
    <scope>NUCLEOTIDE SEQUENCE</scope>
</reference>
<gene>
    <name evidence="1" type="ORF">UFOVP1022_51</name>
    <name evidence="2" type="ORF">UFOVP1110_47</name>
    <name evidence="3" type="ORF">UFOVP1378_49</name>
    <name evidence="4" type="ORF">UFOVP1474_37</name>
    <name evidence="5" type="ORF">UFOVP1561_33</name>
</gene>
<sequence length="104" mass="12007">MIEYTWKVLELFVNNDKLLSVRYLLTGTDGINTVESEGKHEFFNGTVNKSLENIIESDIIQWLEKDTTQNDVNPIKLAIENQLKSLETTQKVDFPWLIGTFTVE</sequence>
<evidence type="ECO:0000313" key="1">
    <source>
        <dbReference type="EMBL" id="CAB4179229.1"/>
    </source>
</evidence>
<dbReference type="EMBL" id="LR798406">
    <property type="protein sequence ID" value="CAB5230111.1"/>
    <property type="molecule type" value="Genomic_DNA"/>
</dbReference>
<evidence type="ECO:0000313" key="5">
    <source>
        <dbReference type="EMBL" id="CAB5230111.1"/>
    </source>
</evidence>
<protein>
    <submittedName>
        <fullName evidence="4">Uncharacterized protein</fullName>
    </submittedName>
</protein>
<organism evidence="4">
    <name type="scientific">uncultured Caudovirales phage</name>
    <dbReference type="NCBI Taxonomy" id="2100421"/>
    <lineage>
        <taxon>Viruses</taxon>
        <taxon>Duplodnaviria</taxon>
        <taxon>Heunggongvirae</taxon>
        <taxon>Uroviricota</taxon>
        <taxon>Caudoviricetes</taxon>
        <taxon>Peduoviridae</taxon>
        <taxon>Maltschvirus</taxon>
        <taxon>Maltschvirus maltsch</taxon>
    </lineage>
</organism>
<dbReference type="EMBL" id="LR797424">
    <property type="protein sequence ID" value="CAB4215561.1"/>
    <property type="molecule type" value="Genomic_DNA"/>
</dbReference>
<evidence type="ECO:0000313" key="3">
    <source>
        <dbReference type="EMBL" id="CAB4202905.1"/>
    </source>
</evidence>
<dbReference type="EMBL" id="LR797318">
    <property type="protein sequence ID" value="CAB4202905.1"/>
    <property type="molecule type" value="Genomic_DNA"/>
</dbReference>
<proteinExistence type="predicted"/>
<evidence type="ECO:0000313" key="4">
    <source>
        <dbReference type="EMBL" id="CAB4215561.1"/>
    </source>
</evidence>
<evidence type="ECO:0000313" key="2">
    <source>
        <dbReference type="EMBL" id="CAB4184234.1"/>
    </source>
</evidence>